<evidence type="ECO:0000313" key="2">
    <source>
        <dbReference type="Proteomes" id="UP001152172"/>
    </source>
</evidence>
<evidence type="ECO:0000313" key="1">
    <source>
        <dbReference type="EMBL" id="MCZ8534211.1"/>
    </source>
</evidence>
<organism evidence="1 2">
    <name type="scientific">Psychrobacillus psychrodurans</name>
    <dbReference type="NCBI Taxonomy" id="126157"/>
    <lineage>
        <taxon>Bacteria</taxon>
        <taxon>Bacillati</taxon>
        <taxon>Bacillota</taxon>
        <taxon>Bacilli</taxon>
        <taxon>Bacillales</taxon>
        <taxon>Bacillaceae</taxon>
        <taxon>Psychrobacillus</taxon>
    </lineage>
</organism>
<reference evidence="1" key="1">
    <citation type="submission" date="2022-05" db="EMBL/GenBank/DDBJ databases">
        <authorList>
            <person name="Colautti A."/>
            <person name="Iacumin L."/>
        </authorList>
    </citation>
    <scope>NUCLEOTIDE SEQUENCE</scope>
    <source>
        <strain evidence="1">DSM 30747</strain>
    </source>
</reference>
<dbReference type="AlphaFoldDB" id="A0A9X3RAL7"/>
<keyword evidence="2" id="KW-1185">Reference proteome</keyword>
<sequence length="384" mass="44269">MLAFNETIKIFQSYSELEEKISGNRHQFQLPQSLQRGKELAREIKCNQDGSYNGYIHARYMSVKTRQKYAHVTDSREMINIKGLTALQLNEAIQDGIQSMTCKKEDAVGIASLKTNQEEIHYAPFTKIQTQTDSPIEKLVHSCLYNWLGYGNPNGQVWFIGTEEGGAEIWRQQTKTLKESLSIRSDFNLHMDFLDVWENQYDISLSTFSGANVWNFMAAFLLNFNGQEANSNTIKDFVFNNKLLGRADGKHYLCELFPLPKKTKNSIEPYEKIWSSVKNYHDEVLEKRFELIKNTIIDNPRVQIIFSYEKGLVELIKQNLSSSLEQISIWKYGNQQYSLFQLKLGVGRTVLLLSTPFFGQGQISYEGIKDCVRHLNSYIKVSLC</sequence>
<proteinExistence type="predicted"/>
<name>A0A9X3RAL7_9BACI</name>
<dbReference type="Proteomes" id="UP001152172">
    <property type="component" value="Unassembled WGS sequence"/>
</dbReference>
<dbReference type="RefSeq" id="WP_269922420.1">
    <property type="nucleotide sequence ID" value="NZ_JAMKBI010000009.1"/>
</dbReference>
<gene>
    <name evidence="1" type="ORF">M9R61_12890</name>
</gene>
<comment type="caution">
    <text evidence="1">The sequence shown here is derived from an EMBL/GenBank/DDBJ whole genome shotgun (WGS) entry which is preliminary data.</text>
</comment>
<dbReference type="EMBL" id="JAMKBI010000009">
    <property type="protein sequence ID" value="MCZ8534211.1"/>
    <property type="molecule type" value="Genomic_DNA"/>
</dbReference>
<protein>
    <submittedName>
        <fullName evidence="1">Uncharacterized protein</fullName>
    </submittedName>
</protein>
<accession>A0A9X3RAL7</accession>